<protein>
    <submittedName>
        <fullName evidence="9">ABC transporter permease subunit</fullName>
    </submittedName>
</protein>
<dbReference type="CDD" id="cd06261">
    <property type="entry name" value="TM_PBP2"/>
    <property type="match status" value="1"/>
</dbReference>
<evidence type="ECO:0000256" key="1">
    <source>
        <dbReference type="ARBA" id="ARBA00004651"/>
    </source>
</evidence>
<dbReference type="PROSITE" id="PS50928">
    <property type="entry name" value="ABC_TM1"/>
    <property type="match status" value="1"/>
</dbReference>
<comment type="similarity">
    <text evidence="7">Belongs to the binding-protein-dependent transport system permease family.</text>
</comment>
<evidence type="ECO:0000313" key="9">
    <source>
        <dbReference type="EMBL" id="QHI73535.1"/>
    </source>
</evidence>
<dbReference type="InterPro" id="IPR035906">
    <property type="entry name" value="MetI-like_sf"/>
</dbReference>
<dbReference type="InterPro" id="IPR000515">
    <property type="entry name" value="MetI-like"/>
</dbReference>
<keyword evidence="4 7" id="KW-0812">Transmembrane</keyword>
<comment type="subcellular location">
    <subcellularLocation>
        <location evidence="1 7">Cell membrane</location>
        <topology evidence="1 7">Multi-pass membrane protein</topology>
    </subcellularLocation>
</comment>
<sequence>MNRRLQDRVIIGILSFLGILFLMPLIVTITNSFMTGNDILSHYTTSLSVFDLVSGIKEKFIQIPLIPSQITFSQYKEALINQPAFLILLVNSLKITVPVVVGNVLVSVLTSYGFTIWNWKHKEKVFFIYIVVMLMPLQAVLVPNYIVADKLGLTTSYLAIILPGIFSPFGTFLLRQTMKGIPKEYFEAAQVDGASSFYIFWHIVLPQMKSGIAALSMLVFIEYWNIVEQVIIFIKEYYREPLSVCLSLIPSENISLIFAISTVYMVLPLWFLTIGQKNLEKGIELSGIK</sequence>
<accession>A0A6P1MRA9</accession>
<evidence type="ECO:0000256" key="2">
    <source>
        <dbReference type="ARBA" id="ARBA00022448"/>
    </source>
</evidence>
<feature type="transmembrane region" description="Helical" evidence="7">
    <location>
        <begin position="212"/>
        <end position="234"/>
    </location>
</feature>
<keyword evidence="3" id="KW-1003">Cell membrane</keyword>
<dbReference type="RefSeq" id="WP_162363300.1">
    <property type="nucleotide sequence ID" value="NZ_CP047591.1"/>
</dbReference>
<dbReference type="Pfam" id="PF00528">
    <property type="entry name" value="BPD_transp_1"/>
    <property type="match status" value="1"/>
</dbReference>
<keyword evidence="10" id="KW-1185">Reference proteome</keyword>
<dbReference type="SUPFAM" id="SSF161098">
    <property type="entry name" value="MetI-like"/>
    <property type="match status" value="1"/>
</dbReference>
<feature type="transmembrane region" description="Helical" evidence="7">
    <location>
        <begin position="95"/>
        <end position="114"/>
    </location>
</feature>
<dbReference type="GO" id="GO:0005886">
    <property type="term" value="C:plasma membrane"/>
    <property type="evidence" value="ECO:0007669"/>
    <property type="project" value="UniProtKB-SubCell"/>
</dbReference>
<dbReference type="Gene3D" id="1.10.3720.10">
    <property type="entry name" value="MetI-like"/>
    <property type="match status" value="1"/>
</dbReference>
<feature type="transmembrane region" description="Helical" evidence="7">
    <location>
        <begin position="9"/>
        <end position="30"/>
    </location>
</feature>
<evidence type="ECO:0000256" key="7">
    <source>
        <dbReference type="RuleBase" id="RU363032"/>
    </source>
</evidence>
<dbReference type="PANTHER" id="PTHR43744">
    <property type="entry name" value="ABC TRANSPORTER PERMEASE PROTEIN MG189-RELATED-RELATED"/>
    <property type="match status" value="1"/>
</dbReference>
<keyword evidence="5 7" id="KW-1133">Transmembrane helix</keyword>
<name>A0A6P1MRA9_9FIRM</name>
<dbReference type="KEGG" id="amic:Ami3637_15140"/>
<dbReference type="Proteomes" id="UP000463883">
    <property type="component" value="Chromosome"/>
</dbReference>
<dbReference type="GO" id="GO:0055085">
    <property type="term" value="P:transmembrane transport"/>
    <property type="evidence" value="ECO:0007669"/>
    <property type="project" value="InterPro"/>
</dbReference>
<evidence type="ECO:0000256" key="3">
    <source>
        <dbReference type="ARBA" id="ARBA00022475"/>
    </source>
</evidence>
<feature type="transmembrane region" description="Helical" evidence="7">
    <location>
        <begin position="254"/>
        <end position="272"/>
    </location>
</feature>
<keyword evidence="6 7" id="KW-0472">Membrane</keyword>
<evidence type="ECO:0000256" key="5">
    <source>
        <dbReference type="ARBA" id="ARBA00022989"/>
    </source>
</evidence>
<reference evidence="9 10" key="1">
    <citation type="submission" date="2020-01" db="EMBL/GenBank/DDBJ databases">
        <title>Genomic analysis of Aminipila sp. CBA3637.</title>
        <authorList>
            <person name="Kim Y.B."/>
            <person name="Roh S.W."/>
        </authorList>
    </citation>
    <scope>NUCLEOTIDE SEQUENCE [LARGE SCALE GENOMIC DNA]</scope>
    <source>
        <strain evidence="9 10">CBA3637</strain>
    </source>
</reference>
<evidence type="ECO:0000256" key="4">
    <source>
        <dbReference type="ARBA" id="ARBA00022692"/>
    </source>
</evidence>
<proteinExistence type="inferred from homology"/>
<evidence type="ECO:0000259" key="8">
    <source>
        <dbReference type="PROSITE" id="PS50928"/>
    </source>
</evidence>
<organism evidence="9 10">
    <name type="scientific">Aminipila terrae</name>
    <dbReference type="NCBI Taxonomy" id="2697030"/>
    <lineage>
        <taxon>Bacteria</taxon>
        <taxon>Bacillati</taxon>
        <taxon>Bacillota</taxon>
        <taxon>Clostridia</taxon>
        <taxon>Peptostreptococcales</taxon>
        <taxon>Anaerovoracaceae</taxon>
        <taxon>Aminipila</taxon>
    </lineage>
</organism>
<keyword evidence="2 7" id="KW-0813">Transport</keyword>
<feature type="domain" description="ABC transmembrane type-1" evidence="8">
    <location>
        <begin position="89"/>
        <end position="275"/>
    </location>
</feature>
<dbReference type="EMBL" id="CP047591">
    <property type="protein sequence ID" value="QHI73535.1"/>
    <property type="molecule type" value="Genomic_DNA"/>
</dbReference>
<dbReference type="PANTHER" id="PTHR43744:SF8">
    <property type="entry name" value="SN-GLYCEROL-3-PHOSPHATE TRANSPORT SYSTEM PERMEASE PROTEIN UGPE"/>
    <property type="match status" value="1"/>
</dbReference>
<gene>
    <name evidence="9" type="ORF">Ami3637_15140</name>
</gene>
<evidence type="ECO:0000256" key="6">
    <source>
        <dbReference type="ARBA" id="ARBA00023136"/>
    </source>
</evidence>
<feature type="transmembrane region" description="Helical" evidence="7">
    <location>
        <begin position="126"/>
        <end position="148"/>
    </location>
</feature>
<evidence type="ECO:0000313" key="10">
    <source>
        <dbReference type="Proteomes" id="UP000463883"/>
    </source>
</evidence>
<dbReference type="AlphaFoldDB" id="A0A6P1MRA9"/>
<feature type="transmembrane region" description="Helical" evidence="7">
    <location>
        <begin position="154"/>
        <end position="174"/>
    </location>
</feature>